<reference evidence="2 3" key="1">
    <citation type="submission" date="2013-09" db="EMBL/GenBank/DDBJ databases">
        <title>Corchorus capsularis genome sequencing.</title>
        <authorList>
            <person name="Alam M."/>
            <person name="Haque M.S."/>
            <person name="Islam M.S."/>
            <person name="Emdad E.M."/>
            <person name="Islam M.M."/>
            <person name="Ahmed B."/>
            <person name="Halim A."/>
            <person name="Hossen Q.M.M."/>
            <person name="Hossain M.Z."/>
            <person name="Ahmed R."/>
            <person name="Khan M.M."/>
            <person name="Islam R."/>
            <person name="Rashid M.M."/>
            <person name="Khan S.A."/>
            <person name="Rahman M.S."/>
            <person name="Alam M."/>
        </authorList>
    </citation>
    <scope>NUCLEOTIDE SEQUENCE [LARGE SCALE GENOMIC DNA]</scope>
    <source>
        <strain evidence="3">cv. CVL-1</strain>
        <tissue evidence="2">Whole seedling</tissue>
    </source>
</reference>
<gene>
    <name evidence="2" type="ORF">CCACVL1_21783</name>
</gene>
<dbReference type="Proteomes" id="UP000188268">
    <property type="component" value="Unassembled WGS sequence"/>
</dbReference>
<evidence type="ECO:0000313" key="3">
    <source>
        <dbReference type="Proteomes" id="UP000188268"/>
    </source>
</evidence>
<evidence type="ECO:0000313" key="2">
    <source>
        <dbReference type="EMBL" id="OMO64402.1"/>
    </source>
</evidence>
<feature type="region of interest" description="Disordered" evidence="1">
    <location>
        <begin position="1"/>
        <end position="33"/>
    </location>
</feature>
<proteinExistence type="predicted"/>
<dbReference type="AlphaFoldDB" id="A0A1R3H227"/>
<dbReference type="Gramene" id="OMO64402">
    <property type="protein sequence ID" value="OMO64402"/>
    <property type="gene ID" value="CCACVL1_21783"/>
</dbReference>
<protein>
    <submittedName>
        <fullName evidence="2">Uncharacterized protein</fullName>
    </submittedName>
</protein>
<comment type="caution">
    <text evidence="2">The sequence shown here is derived from an EMBL/GenBank/DDBJ whole genome shotgun (WGS) entry which is preliminary data.</text>
</comment>
<name>A0A1R3H227_COCAP</name>
<keyword evidence="3" id="KW-1185">Reference proteome</keyword>
<dbReference type="EMBL" id="AWWV01012809">
    <property type="protein sequence ID" value="OMO64402.1"/>
    <property type="molecule type" value="Genomic_DNA"/>
</dbReference>
<evidence type="ECO:0000256" key="1">
    <source>
        <dbReference type="SAM" id="MobiDB-lite"/>
    </source>
</evidence>
<accession>A0A1R3H227</accession>
<sequence>MADKIHASPHIELTVEEDKQMMPPKGVERYGTG</sequence>
<organism evidence="2 3">
    <name type="scientific">Corchorus capsularis</name>
    <name type="common">Jute</name>
    <dbReference type="NCBI Taxonomy" id="210143"/>
    <lineage>
        <taxon>Eukaryota</taxon>
        <taxon>Viridiplantae</taxon>
        <taxon>Streptophyta</taxon>
        <taxon>Embryophyta</taxon>
        <taxon>Tracheophyta</taxon>
        <taxon>Spermatophyta</taxon>
        <taxon>Magnoliopsida</taxon>
        <taxon>eudicotyledons</taxon>
        <taxon>Gunneridae</taxon>
        <taxon>Pentapetalae</taxon>
        <taxon>rosids</taxon>
        <taxon>malvids</taxon>
        <taxon>Malvales</taxon>
        <taxon>Malvaceae</taxon>
        <taxon>Grewioideae</taxon>
        <taxon>Apeibeae</taxon>
        <taxon>Corchorus</taxon>
    </lineage>
</organism>